<feature type="region of interest" description="Disordered" evidence="2">
    <location>
        <begin position="602"/>
        <end position="832"/>
    </location>
</feature>
<dbReference type="EMBL" id="BLAL01000039">
    <property type="protein sequence ID" value="GES78510.1"/>
    <property type="molecule type" value="Genomic_DNA"/>
</dbReference>
<evidence type="ECO:0000259" key="3">
    <source>
        <dbReference type="PROSITE" id="PS51366"/>
    </source>
</evidence>
<feature type="compositionally biased region" description="Polar residues" evidence="2">
    <location>
        <begin position="392"/>
        <end position="401"/>
    </location>
</feature>
<feature type="compositionally biased region" description="Polar residues" evidence="2">
    <location>
        <begin position="615"/>
        <end position="625"/>
    </location>
</feature>
<evidence type="ECO:0000256" key="1">
    <source>
        <dbReference type="SAM" id="Coils"/>
    </source>
</evidence>
<dbReference type="OrthoDB" id="514777at2759"/>
<feature type="compositionally biased region" description="Low complexity" evidence="2">
    <location>
        <begin position="816"/>
        <end position="832"/>
    </location>
</feature>
<feature type="compositionally biased region" description="Basic and acidic residues" evidence="2">
    <location>
        <begin position="527"/>
        <end position="544"/>
    </location>
</feature>
<feature type="compositionally biased region" description="Low complexity" evidence="2">
    <location>
        <begin position="716"/>
        <end position="765"/>
    </location>
</feature>
<evidence type="ECO:0000256" key="2">
    <source>
        <dbReference type="SAM" id="MobiDB-lite"/>
    </source>
</evidence>
<dbReference type="Gene3D" id="1.25.40.180">
    <property type="match status" value="1"/>
</dbReference>
<feature type="coiled-coil region" evidence="1">
    <location>
        <begin position="71"/>
        <end position="105"/>
    </location>
</feature>
<dbReference type="Pfam" id="PF02847">
    <property type="entry name" value="MA3"/>
    <property type="match status" value="1"/>
</dbReference>
<reference evidence="4" key="1">
    <citation type="submission" date="2019-10" db="EMBL/GenBank/DDBJ databases">
        <title>Conservation and host-specific expression of non-tandemly repeated heterogenous ribosome RNA gene in arbuscular mycorrhizal fungi.</title>
        <authorList>
            <person name="Maeda T."/>
            <person name="Kobayashi Y."/>
            <person name="Nakagawa T."/>
            <person name="Ezawa T."/>
            <person name="Yamaguchi K."/>
            <person name="Bino T."/>
            <person name="Nishimoto Y."/>
            <person name="Shigenobu S."/>
            <person name="Kawaguchi M."/>
        </authorList>
    </citation>
    <scope>NUCLEOTIDE SEQUENCE</scope>
    <source>
        <strain evidence="4">HR1</strain>
    </source>
</reference>
<dbReference type="Proteomes" id="UP000615446">
    <property type="component" value="Unassembled WGS sequence"/>
</dbReference>
<evidence type="ECO:0000313" key="5">
    <source>
        <dbReference type="Proteomes" id="UP000615446"/>
    </source>
</evidence>
<feature type="compositionally biased region" description="Polar residues" evidence="2">
    <location>
        <begin position="640"/>
        <end position="654"/>
    </location>
</feature>
<feature type="compositionally biased region" description="Polar residues" evidence="2">
    <location>
        <begin position="789"/>
        <end position="808"/>
    </location>
</feature>
<feature type="compositionally biased region" description="Low complexity" evidence="2">
    <location>
        <begin position="661"/>
        <end position="675"/>
    </location>
</feature>
<comment type="caution">
    <text evidence="4">The sequence shown here is derived from an EMBL/GenBank/DDBJ whole genome shotgun (WGS) entry which is preliminary data.</text>
</comment>
<dbReference type="AlphaFoldDB" id="A0A8H3L3B7"/>
<feature type="region of interest" description="Disordered" evidence="2">
    <location>
        <begin position="385"/>
        <end position="570"/>
    </location>
</feature>
<dbReference type="PROSITE" id="PS51366">
    <property type="entry name" value="MI"/>
    <property type="match status" value="1"/>
</dbReference>
<keyword evidence="1" id="KW-0175">Coiled coil</keyword>
<dbReference type="InterPro" id="IPR003891">
    <property type="entry name" value="Initiation_fac_eIF4g_MI"/>
</dbReference>
<organism evidence="4 5">
    <name type="scientific">Rhizophagus clarus</name>
    <dbReference type="NCBI Taxonomy" id="94130"/>
    <lineage>
        <taxon>Eukaryota</taxon>
        <taxon>Fungi</taxon>
        <taxon>Fungi incertae sedis</taxon>
        <taxon>Mucoromycota</taxon>
        <taxon>Glomeromycotina</taxon>
        <taxon>Glomeromycetes</taxon>
        <taxon>Glomerales</taxon>
        <taxon>Glomeraceae</taxon>
        <taxon>Rhizophagus</taxon>
    </lineage>
</organism>
<proteinExistence type="predicted"/>
<feature type="domain" description="MI" evidence="3">
    <location>
        <begin position="141"/>
        <end position="262"/>
    </location>
</feature>
<protein>
    <recommendedName>
        <fullName evidence="3">MI domain-containing protein</fullName>
    </recommendedName>
</protein>
<accession>A0A8H3L3B7</accession>
<feature type="compositionally biased region" description="Low complexity" evidence="2">
    <location>
        <begin position="692"/>
        <end position="709"/>
    </location>
</feature>
<evidence type="ECO:0000313" key="4">
    <source>
        <dbReference type="EMBL" id="GES78510.1"/>
    </source>
</evidence>
<feature type="compositionally biased region" description="Polar residues" evidence="2">
    <location>
        <begin position="452"/>
        <end position="462"/>
    </location>
</feature>
<name>A0A8H3L3B7_9GLOM</name>
<gene>
    <name evidence="4" type="ORF">RCL2_000581600</name>
</gene>
<dbReference type="InterPro" id="IPR016024">
    <property type="entry name" value="ARM-type_fold"/>
</dbReference>
<dbReference type="SUPFAM" id="SSF48371">
    <property type="entry name" value="ARM repeat"/>
    <property type="match status" value="1"/>
</dbReference>
<sequence length="832" mass="98090">MAVQLMNRSYLFIDHYKKILHSYTLIHLLHFFKSLSDCAMNVHSESGRETFDYKKQVNIQTQLIYSLRVRIEELETDSIIKNQNITKLQREIFDLKKNIQTIYDNINNLSGNLLVPSITPSVLQPPVESSTQKIALISEEFEIRKINNLMEEYFSFLNVEDAIISLKDIRSEYHAKAIEFFANKAIEQNQKDVDDVMKLFKNIISSKICNKDIFKNGFEGTIDFLMDIGADKPLAYPFTGQLLFSARLDSQDITKLLKPLDDDKLVERIIRGYASALKNDVDERTYIQKLTEFNFQSLFSMRNETDLNKLLQNLGLRSFFSHGKNDNMGENYYYDRNENKNYNYNYNNKNNESETWRYNYDSHINKDMIKKDMIKDYSYSHNKNPYPDSYDGNENSGNLYPTSYEKEGFYNGNPYPDTYNEDKEKGPYGENPYPDPPDPCNEDEIKDIYSGISYSDGNQPSRNPEDKSRDSHIDSCNKNRPYGGNPFPDSYYKNESKDPYVGDMYPDPYDGDENKDSYNKNLYSYENKSKDPYPENHSYSRNDKNSYPNTYNENKYHYDRDPLYENERRGSYNKTSYSDFYSKNKNENFNDENHFYDKNELKGSYGYNGNRRQTDSYGENLNKNYSDFYDEMASKDSHDGNSYNSTRESNNKNPCSDEISRNSYSNSRNENNSNYGDIYNESRNKGSYNEDSYFNSYNENTNNYNNSYSENKRDFYNGNSYSNSYNMNKNNYNNSYDENKSQGSWNGGNSYNSYNRNKNNYNASSHSNTYREDKSKNPYNRNFYDENGSESSYSRKSHYTKNNNNNRYSYDKGSEYNNRNNNNYNNNNSDEW</sequence>
<feature type="compositionally biased region" description="Basic and acidic residues" evidence="2">
    <location>
        <begin position="463"/>
        <end position="477"/>
    </location>
</feature>
<feature type="compositionally biased region" description="Basic and acidic residues" evidence="2">
    <location>
        <begin position="554"/>
        <end position="570"/>
    </location>
</feature>